<proteinExistence type="predicted"/>
<dbReference type="EMBL" id="LAZR01038643">
    <property type="protein sequence ID" value="KKL19013.1"/>
    <property type="molecule type" value="Genomic_DNA"/>
</dbReference>
<gene>
    <name evidence="1" type="ORF">LCGC14_2469750</name>
</gene>
<reference evidence="1" key="1">
    <citation type="journal article" date="2015" name="Nature">
        <title>Complex archaea that bridge the gap between prokaryotes and eukaryotes.</title>
        <authorList>
            <person name="Spang A."/>
            <person name="Saw J.H."/>
            <person name="Jorgensen S.L."/>
            <person name="Zaremba-Niedzwiedzka K."/>
            <person name="Martijn J."/>
            <person name="Lind A.E."/>
            <person name="van Eijk R."/>
            <person name="Schleper C."/>
            <person name="Guy L."/>
            <person name="Ettema T.J."/>
        </authorList>
    </citation>
    <scope>NUCLEOTIDE SEQUENCE</scope>
</reference>
<evidence type="ECO:0008006" key="2">
    <source>
        <dbReference type="Google" id="ProtNLM"/>
    </source>
</evidence>
<organism evidence="1">
    <name type="scientific">marine sediment metagenome</name>
    <dbReference type="NCBI Taxonomy" id="412755"/>
    <lineage>
        <taxon>unclassified sequences</taxon>
        <taxon>metagenomes</taxon>
        <taxon>ecological metagenomes</taxon>
    </lineage>
</organism>
<name>A0A0F9E4S8_9ZZZZ</name>
<accession>A0A0F9E4S8</accession>
<dbReference type="AlphaFoldDB" id="A0A0F9E4S8"/>
<feature type="non-terminal residue" evidence="1">
    <location>
        <position position="1"/>
    </location>
</feature>
<sequence>EMSLNVLAYNLKRVMKIIGTVSLLEALTA</sequence>
<comment type="caution">
    <text evidence="1">The sequence shown here is derived from an EMBL/GenBank/DDBJ whole genome shotgun (WGS) entry which is preliminary data.</text>
</comment>
<protein>
    <recommendedName>
        <fullName evidence="2">Transposase DDE domain-containing protein</fullName>
    </recommendedName>
</protein>
<evidence type="ECO:0000313" key="1">
    <source>
        <dbReference type="EMBL" id="KKL19013.1"/>
    </source>
</evidence>